<dbReference type="EMBL" id="BLIR01000001">
    <property type="protein sequence ID" value="GFE38996.1"/>
    <property type="molecule type" value="Genomic_DNA"/>
</dbReference>
<evidence type="ECO:0000313" key="3">
    <source>
        <dbReference type="Proteomes" id="UP000431826"/>
    </source>
</evidence>
<accession>A0A640UYD6</accession>
<dbReference type="RefSeq" id="WP_159744792.1">
    <property type="nucleotide sequence ID" value="NZ_BLIR01000001.1"/>
</dbReference>
<protein>
    <recommendedName>
        <fullName evidence="1">DUF6968 domain-containing protein</fullName>
    </recommendedName>
</protein>
<keyword evidence="3" id="KW-1185">Reference proteome</keyword>
<dbReference type="InterPro" id="IPR054241">
    <property type="entry name" value="DUF6968"/>
</dbReference>
<sequence>MAMVYELGEVMAERELEAVTRDGGRTPVVVKLGTPHPDPLGTGEDWCCPHQILGLGDENVLAAFGVDSLQAFLMATRSLKAHLAERSAAASVTLTWLGQPHLGRLNIYPEPE</sequence>
<evidence type="ECO:0000259" key="1">
    <source>
        <dbReference type="Pfam" id="PF22302"/>
    </source>
</evidence>
<dbReference type="AlphaFoldDB" id="A0A640UYD6"/>
<comment type="caution">
    <text evidence="2">The sequence shown here is derived from an EMBL/GenBank/DDBJ whole genome shotgun (WGS) entry which is preliminary data.</text>
</comment>
<dbReference type="OrthoDB" id="4570917at2"/>
<dbReference type="Pfam" id="PF22302">
    <property type="entry name" value="DUF6968"/>
    <property type="match status" value="1"/>
</dbReference>
<name>A0A640UYD6_9ACTN</name>
<dbReference type="Proteomes" id="UP000431826">
    <property type="component" value="Unassembled WGS sequence"/>
</dbReference>
<organism evidence="2 3">
    <name type="scientific">Streptomyces tubercidicus</name>
    <dbReference type="NCBI Taxonomy" id="47759"/>
    <lineage>
        <taxon>Bacteria</taxon>
        <taxon>Bacillati</taxon>
        <taxon>Actinomycetota</taxon>
        <taxon>Actinomycetes</taxon>
        <taxon>Kitasatosporales</taxon>
        <taxon>Streptomycetaceae</taxon>
        <taxon>Streptomyces</taxon>
    </lineage>
</organism>
<reference evidence="2 3" key="1">
    <citation type="submission" date="2019-12" db="EMBL/GenBank/DDBJ databases">
        <title>Whole genome shotgun sequence of Streptomyces tubercidicus NBRC 13090.</title>
        <authorList>
            <person name="Ichikawa N."/>
            <person name="Kimura A."/>
            <person name="Kitahashi Y."/>
            <person name="Komaki H."/>
            <person name="Tamura T."/>
        </authorList>
    </citation>
    <scope>NUCLEOTIDE SEQUENCE [LARGE SCALE GENOMIC DNA]</scope>
    <source>
        <strain evidence="2 3">NBRC 13090</strain>
    </source>
</reference>
<gene>
    <name evidence="2" type="ORF">Stube_36690</name>
</gene>
<proteinExistence type="predicted"/>
<feature type="domain" description="DUF6968" evidence="1">
    <location>
        <begin position="12"/>
        <end position="100"/>
    </location>
</feature>
<evidence type="ECO:0000313" key="2">
    <source>
        <dbReference type="EMBL" id="GFE38996.1"/>
    </source>
</evidence>
<dbReference type="GeneID" id="96284773"/>